<name>A0A6I4W4Z2_9BACL</name>
<dbReference type="RefSeq" id="WP_160803187.1">
    <property type="nucleotide sequence ID" value="NZ_WUUL01000020.1"/>
</dbReference>
<accession>A0A6I4W4Z2</accession>
<keyword evidence="2" id="KW-1185">Reference proteome</keyword>
<dbReference type="InterPro" id="IPR015422">
    <property type="entry name" value="PyrdxlP-dep_Trfase_small"/>
</dbReference>
<dbReference type="AlphaFoldDB" id="A0A6I4W4Z2"/>
<dbReference type="Gene3D" id="3.90.1150.10">
    <property type="entry name" value="Aspartate Aminotransferase, domain 1"/>
    <property type="match status" value="1"/>
</dbReference>
<protein>
    <submittedName>
        <fullName evidence="1">Uncharacterized protein</fullName>
    </submittedName>
</protein>
<proteinExistence type="predicted"/>
<reference evidence="1 2" key="1">
    <citation type="submission" date="2019-12" db="EMBL/GenBank/DDBJ databases">
        <title>Whole-genome analyses of novel actinobacteria.</title>
        <authorList>
            <person name="Sahin N."/>
            <person name="Saygin H."/>
        </authorList>
    </citation>
    <scope>NUCLEOTIDE SEQUENCE [LARGE SCALE GENOMIC DNA]</scope>
    <source>
        <strain evidence="1 2">KC615</strain>
    </source>
</reference>
<evidence type="ECO:0000313" key="2">
    <source>
        <dbReference type="Proteomes" id="UP000430692"/>
    </source>
</evidence>
<gene>
    <name evidence="1" type="ORF">GSM42_19315</name>
</gene>
<sequence>MAWLDFSVYNFTDTEPQQLMQKKAKVALEDGCIFVLGENISKELILHDLKLFLEKSLKNIEKSLEDIAF</sequence>
<organism evidence="1 2">
    <name type="scientific">Shimazuella alba</name>
    <dbReference type="NCBI Taxonomy" id="2690964"/>
    <lineage>
        <taxon>Bacteria</taxon>
        <taxon>Bacillati</taxon>
        <taxon>Bacillota</taxon>
        <taxon>Bacilli</taxon>
        <taxon>Bacillales</taxon>
        <taxon>Thermoactinomycetaceae</taxon>
        <taxon>Shimazuella</taxon>
    </lineage>
</organism>
<dbReference type="Proteomes" id="UP000430692">
    <property type="component" value="Unassembled WGS sequence"/>
</dbReference>
<dbReference type="EMBL" id="WUUL01000020">
    <property type="protein sequence ID" value="MXQ55834.1"/>
    <property type="molecule type" value="Genomic_DNA"/>
</dbReference>
<comment type="caution">
    <text evidence="1">The sequence shown here is derived from an EMBL/GenBank/DDBJ whole genome shotgun (WGS) entry which is preliminary data.</text>
</comment>
<evidence type="ECO:0000313" key="1">
    <source>
        <dbReference type="EMBL" id="MXQ55834.1"/>
    </source>
</evidence>